<keyword evidence="3" id="KW-1185">Reference proteome</keyword>
<dbReference type="EMBL" id="JAERTX010000001">
    <property type="protein sequence ID" value="MBM9458705.1"/>
    <property type="molecule type" value="Genomic_DNA"/>
</dbReference>
<dbReference type="SUPFAM" id="SSF53335">
    <property type="entry name" value="S-adenosyl-L-methionine-dependent methyltransferases"/>
    <property type="match status" value="1"/>
</dbReference>
<evidence type="ECO:0000313" key="2">
    <source>
        <dbReference type="EMBL" id="MBM9458705.1"/>
    </source>
</evidence>
<reference evidence="2" key="1">
    <citation type="submission" date="2021-01" db="EMBL/GenBank/DDBJ databases">
        <title>Novel species in genus Nocardioides.</title>
        <authorList>
            <person name="Zhang G."/>
        </authorList>
    </citation>
    <scope>NUCLEOTIDE SEQUENCE</scope>
    <source>
        <strain evidence="2">Zg-536</strain>
    </source>
</reference>
<evidence type="ECO:0000259" key="1">
    <source>
        <dbReference type="Pfam" id="PF05175"/>
    </source>
</evidence>
<dbReference type="PANTHER" id="PTHR18895:SF74">
    <property type="entry name" value="MTRF1L RELEASE FACTOR GLUTAMINE METHYLTRANSFERASE"/>
    <property type="match status" value="1"/>
</dbReference>
<comment type="caution">
    <text evidence="2">The sequence shown here is derived from an EMBL/GenBank/DDBJ whole genome shotgun (WGS) entry which is preliminary data.</text>
</comment>
<evidence type="ECO:0000313" key="3">
    <source>
        <dbReference type="Proteomes" id="UP000663791"/>
    </source>
</evidence>
<dbReference type="Proteomes" id="UP000663791">
    <property type="component" value="Unassembled WGS sequence"/>
</dbReference>
<dbReference type="InterPro" id="IPR029063">
    <property type="entry name" value="SAM-dependent_MTases_sf"/>
</dbReference>
<dbReference type="InterPro" id="IPR022446">
    <property type="entry name" value="MeTrfrase_put"/>
</dbReference>
<protein>
    <recommendedName>
        <fullName evidence="1">Methyltransferase small domain-containing protein</fullName>
    </recommendedName>
</protein>
<dbReference type="NCBIfam" id="TIGR03704">
    <property type="entry name" value="PrmC_rel_meth"/>
    <property type="match status" value="1"/>
</dbReference>
<dbReference type="InterPro" id="IPR007848">
    <property type="entry name" value="Small_mtfrase_dom"/>
</dbReference>
<feature type="domain" description="Methyltransferase small" evidence="1">
    <location>
        <begin position="104"/>
        <end position="184"/>
    </location>
</feature>
<dbReference type="CDD" id="cd02440">
    <property type="entry name" value="AdoMet_MTases"/>
    <property type="match status" value="1"/>
</dbReference>
<dbReference type="AlphaFoldDB" id="A0A938Y3S4"/>
<name>A0A938Y3S4_9ACTN</name>
<dbReference type="Gene3D" id="3.40.50.150">
    <property type="entry name" value="Vaccinia Virus protein VP39"/>
    <property type="match status" value="1"/>
</dbReference>
<gene>
    <name evidence="2" type="ORF">JK386_02210</name>
</gene>
<proteinExistence type="predicted"/>
<dbReference type="PANTHER" id="PTHR18895">
    <property type="entry name" value="HEMK METHYLTRANSFERASE"/>
    <property type="match status" value="1"/>
</dbReference>
<accession>A0A938Y3S4</accession>
<sequence>MVSVPANDPDLDPDLDPGLVARLRAAGCVFAEDEAAVLTEAAPDAAAREPLVRRRLAGEPLEHVVGWADFAGVRVAVEPGVFVPRQRTSYLVEVAADALAGVAGERPGVLLDLACGSGALGLALARRRPGLTLHASDLDPTAAACAAANLAPVGGTAHCGDLTAPLPQPLRGTVDVIVANVPYVPTSAVPLMPADSREHEPRTTVDGGPDGLDLLRRVAVLAGDWLREGGAVFCEVSRDQAEAARAAFTAAGLRAVVRHDPERDATVLAGRTPTA</sequence>
<organism evidence="2 3">
    <name type="scientific">Nocardioides faecalis</name>
    <dbReference type="NCBI Taxonomy" id="2803858"/>
    <lineage>
        <taxon>Bacteria</taxon>
        <taxon>Bacillati</taxon>
        <taxon>Actinomycetota</taxon>
        <taxon>Actinomycetes</taxon>
        <taxon>Propionibacteriales</taxon>
        <taxon>Nocardioidaceae</taxon>
        <taxon>Nocardioides</taxon>
    </lineage>
</organism>
<dbReference type="InterPro" id="IPR050320">
    <property type="entry name" value="N5-glutamine_MTase"/>
</dbReference>
<dbReference type="GO" id="GO:0008168">
    <property type="term" value="F:methyltransferase activity"/>
    <property type="evidence" value="ECO:0007669"/>
    <property type="project" value="InterPro"/>
</dbReference>
<dbReference type="Pfam" id="PF05175">
    <property type="entry name" value="MTS"/>
    <property type="match status" value="1"/>
</dbReference>